<evidence type="ECO:0000256" key="1">
    <source>
        <dbReference type="ARBA" id="ARBA00004389"/>
    </source>
</evidence>
<comment type="caution">
    <text evidence="13">The sequence shown here is derived from an EMBL/GenBank/DDBJ whole genome shotgun (WGS) entry which is preliminary data.</text>
</comment>
<evidence type="ECO:0000256" key="11">
    <source>
        <dbReference type="SAM" id="MobiDB-lite"/>
    </source>
</evidence>
<evidence type="ECO:0000313" key="14">
    <source>
        <dbReference type="Proteomes" id="UP001286456"/>
    </source>
</evidence>
<evidence type="ECO:0000256" key="12">
    <source>
        <dbReference type="SAM" id="Phobius"/>
    </source>
</evidence>
<sequence>MAPHKLPKVVEKPTSPDLASAVSENHAHETHPAENGLPPSPNKSQPDQPPDAEPEIIEAFDVFDSYTIKLFSSLAIVILSLLLAFLTLSWSWFTALIAVLSGFIIFRHLSITWTHPKPRPGADFLSRTGTHSPTAPRLLSTTALPAVYFLYILGSGGHSAEMIETIKQQFQSQPNQHRRYVLSTGDTASQSMAARLEAQISTAFPDARAGTRDIIRIRRARAVHQPLLSTPLTCLLSAGQAVHALTRLPAARSATRHGYQFQYPHVIVTNGPATGFVVCLVAHLLKIMYVVPQNRLRMVYIETWARSRTLSACED</sequence>
<evidence type="ECO:0000256" key="8">
    <source>
        <dbReference type="ARBA" id="ARBA00022989"/>
    </source>
</evidence>
<evidence type="ECO:0000256" key="3">
    <source>
        <dbReference type="ARBA" id="ARBA00009731"/>
    </source>
</evidence>
<dbReference type="GO" id="GO:0006488">
    <property type="term" value="P:dolichol-linked oligosaccharide biosynthetic process"/>
    <property type="evidence" value="ECO:0007669"/>
    <property type="project" value="InterPro"/>
</dbReference>
<evidence type="ECO:0000256" key="2">
    <source>
        <dbReference type="ARBA" id="ARBA00004590"/>
    </source>
</evidence>
<name>A0AAE0I8W8_9PEZI</name>
<dbReference type="Proteomes" id="UP001286456">
    <property type="component" value="Unassembled WGS sequence"/>
</dbReference>
<protein>
    <recommendedName>
        <fullName evidence="5">UDP-N-acetylglucosamine transferase subunit ALG14</fullName>
    </recommendedName>
    <alternativeName>
        <fullName evidence="10">Asparagine-linked glycosylation protein 14</fullName>
    </alternativeName>
</protein>
<dbReference type="Pfam" id="PF08660">
    <property type="entry name" value="Alg14"/>
    <property type="match status" value="1"/>
</dbReference>
<evidence type="ECO:0000256" key="5">
    <source>
        <dbReference type="ARBA" id="ARBA00017467"/>
    </source>
</evidence>
<accession>A0AAE0I8W8</accession>
<keyword evidence="7" id="KW-0256">Endoplasmic reticulum</keyword>
<dbReference type="PANTHER" id="PTHR12154:SF4">
    <property type="entry name" value="UDP-N-ACETYLGLUCOSAMINE TRANSFERASE SUBUNIT ALG14 HOMOLOG"/>
    <property type="match status" value="1"/>
</dbReference>
<evidence type="ECO:0000313" key="13">
    <source>
        <dbReference type="EMBL" id="KAK3320663.1"/>
    </source>
</evidence>
<evidence type="ECO:0000256" key="7">
    <source>
        <dbReference type="ARBA" id="ARBA00022824"/>
    </source>
</evidence>
<reference evidence="13" key="2">
    <citation type="submission" date="2023-06" db="EMBL/GenBank/DDBJ databases">
        <authorList>
            <consortium name="Lawrence Berkeley National Laboratory"/>
            <person name="Haridas S."/>
            <person name="Hensen N."/>
            <person name="Bonometti L."/>
            <person name="Westerberg I."/>
            <person name="Brannstrom I.O."/>
            <person name="Guillou S."/>
            <person name="Cros-Aarteil S."/>
            <person name="Calhoun S."/>
            <person name="Kuo A."/>
            <person name="Mondo S."/>
            <person name="Pangilinan J."/>
            <person name="Riley R."/>
            <person name="Labutti K."/>
            <person name="Andreopoulos B."/>
            <person name="Lipzen A."/>
            <person name="Chen C."/>
            <person name="Yanf M."/>
            <person name="Daum C."/>
            <person name="Ng V."/>
            <person name="Clum A."/>
            <person name="Steindorff A."/>
            <person name="Ohm R."/>
            <person name="Martin F."/>
            <person name="Silar P."/>
            <person name="Natvig D."/>
            <person name="Lalanne C."/>
            <person name="Gautier V."/>
            <person name="Ament-Velasquez S.L."/>
            <person name="Kruys A."/>
            <person name="Hutchinson M.I."/>
            <person name="Powell A.J."/>
            <person name="Barry K."/>
            <person name="Miller A.N."/>
            <person name="Grigoriev I.V."/>
            <person name="Debuchy R."/>
            <person name="Gladieux P."/>
            <person name="Thoren M.H."/>
            <person name="Johannesson H."/>
        </authorList>
    </citation>
    <scope>NUCLEOTIDE SEQUENCE</scope>
    <source>
        <strain evidence="13">SMH4131-1</strain>
    </source>
</reference>
<gene>
    <name evidence="13" type="ORF">B0T19DRAFT_444492</name>
</gene>
<comment type="subunit">
    <text evidence="4">Heterodimer with ALG13 to form a functional enzyme.</text>
</comment>
<dbReference type="GO" id="GO:0043541">
    <property type="term" value="C:UDP-N-acetylglucosamine transferase complex"/>
    <property type="evidence" value="ECO:0007669"/>
    <property type="project" value="TreeGrafter"/>
</dbReference>
<reference evidence="13" key="1">
    <citation type="journal article" date="2023" name="Mol. Phylogenet. Evol.">
        <title>Genome-scale phylogeny and comparative genomics of the fungal order Sordariales.</title>
        <authorList>
            <person name="Hensen N."/>
            <person name="Bonometti L."/>
            <person name="Westerberg I."/>
            <person name="Brannstrom I.O."/>
            <person name="Guillou S."/>
            <person name="Cros-Aarteil S."/>
            <person name="Calhoun S."/>
            <person name="Haridas S."/>
            <person name="Kuo A."/>
            <person name="Mondo S."/>
            <person name="Pangilinan J."/>
            <person name="Riley R."/>
            <person name="LaButti K."/>
            <person name="Andreopoulos B."/>
            <person name="Lipzen A."/>
            <person name="Chen C."/>
            <person name="Yan M."/>
            <person name="Daum C."/>
            <person name="Ng V."/>
            <person name="Clum A."/>
            <person name="Steindorff A."/>
            <person name="Ohm R.A."/>
            <person name="Martin F."/>
            <person name="Silar P."/>
            <person name="Natvig D.O."/>
            <person name="Lalanne C."/>
            <person name="Gautier V."/>
            <person name="Ament-Velasquez S.L."/>
            <person name="Kruys A."/>
            <person name="Hutchinson M.I."/>
            <person name="Powell A.J."/>
            <person name="Barry K."/>
            <person name="Miller A.N."/>
            <person name="Grigoriev I.V."/>
            <person name="Debuchy R."/>
            <person name="Gladieux P."/>
            <person name="Hiltunen Thoren M."/>
            <person name="Johannesson H."/>
        </authorList>
    </citation>
    <scope>NUCLEOTIDE SEQUENCE</scope>
    <source>
        <strain evidence="13">SMH4131-1</strain>
    </source>
</reference>
<dbReference type="AlphaFoldDB" id="A0AAE0I8W8"/>
<dbReference type="InterPro" id="IPR013969">
    <property type="entry name" value="Oligosacch_biosynth_Alg14"/>
</dbReference>
<evidence type="ECO:0000256" key="9">
    <source>
        <dbReference type="ARBA" id="ARBA00023136"/>
    </source>
</evidence>
<keyword evidence="6 12" id="KW-0812">Transmembrane</keyword>
<evidence type="ECO:0000256" key="4">
    <source>
        <dbReference type="ARBA" id="ARBA00011335"/>
    </source>
</evidence>
<comment type="subcellular location">
    <subcellularLocation>
        <location evidence="1">Endoplasmic reticulum membrane</location>
        <topology evidence="1">Single-pass membrane protein</topology>
    </subcellularLocation>
    <subcellularLocation>
        <location evidence="2">Nucleus membrane</location>
        <topology evidence="2">Single-pass membrane protein</topology>
    </subcellularLocation>
</comment>
<comment type="similarity">
    <text evidence="3">Belongs to the ALG14 family.</text>
</comment>
<keyword evidence="8 12" id="KW-1133">Transmembrane helix</keyword>
<dbReference type="GO" id="GO:0031965">
    <property type="term" value="C:nuclear membrane"/>
    <property type="evidence" value="ECO:0007669"/>
    <property type="project" value="UniProtKB-SubCell"/>
</dbReference>
<proteinExistence type="inferred from homology"/>
<keyword evidence="9 12" id="KW-0472">Membrane</keyword>
<organism evidence="13 14">
    <name type="scientific">Cercophora scortea</name>
    <dbReference type="NCBI Taxonomy" id="314031"/>
    <lineage>
        <taxon>Eukaryota</taxon>
        <taxon>Fungi</taxon>
        <taxon>Dikarya</taxon>
        <taxon>Ascomycota</taxon>
        <taxon>Pezizomycotina</taxon>
        <taxon>Sordariomycetes</taxon>
        <taxon>Sordariomycetidae</taxon>
        <taxon>Sordariales</taxon>
        <taxon>Lasiosphaeriaceae</taxon>
        <taxon>Cercophora</taxon>
    </lineage>
</organism>
<dbReference type="EMBL" id="JAUEPO010000005">
    <property type="protein sequence ID" value="KAK3320663.1"/>
    <property type="molecule type" value="Genomic_DNA"/>
</dbReference>
<feature type="region of interest" description="Disordered" evidence="11">
    <location>
        <begin position="1"/>
        <end position="51"/>
    </location>
</feature>
<evidence type="ECO:0000256" key="10">
    <source>
        <dbReference type="ARBA" id="ARBA00032062"/>
    </source>
</evidence>
<dbReference type="PANTHER" id="PTHR12154">
    <property type="entry name" value="GLYCOSYL TRANSFERASE-RELATED"/>
    <property type="match status" value="1"/>
</dbReference>
<feature type="transmembrane region" description="Helical" evidence="12">
    <location>
        <begin position="92"/>
        <end position="109"/>
    </location>
</feature>
<dbReference type="GO" id="GO:0004577">
    <property type="term" value="F:N-acetylglucosaminyldiphosphodolichol N-acetylglucosaminyltransferase activity"/>
    <property type="evidence" value="ECO:0007669"/>
    <property type="project" value="TreeGrafter"/>
</dbReference>
<keyword evidence="14" id="KW-1185">Reference proteome</keyword>
<feature type="transmembrane region" description="Helical" evidence="12">
    <location>
        <begin position="66"/>
        <end position="86"/>
    </location>
</feature>
<evidence type="ECO:0000256" key="6">
    <source>
        <dbReference type="ARBA" id="ARBA00022692"/>
    </source>
</evidence>